<comment type="similarity">
    <text evidence="4">Belongs to the FPP/GGPP synthase family.</text>
</comment>
<keyword evidence="2" id="KW-0479">Metal-binding</keyword>
<dbReference type="CDD" id="cd00685">
    <property type="entry name" value="Trans_IPPS_HT"/>
    <property type="match status" value="1"/>
</dbReference>
<dbReference type="GO" id="GO:0046165">
    <property type="term" value="P:alcohol biosynthetic process"/>
    <property type="evidence" value="ECO:0007669"/>
    <property type="project" value="UniProtKB-ARBA"/>
</dbReference>
<dbReference type="PANTHER" id="PTHR12001">
    <property type="entry name" value="GERANYLGERANYL PYROPHOSPHATE SYNTHASE"/>
    <property type="match status" value="1"/>
</dbReference>
<dbReference type="SUPFAM" id="SSF48576">
    <property type="entry name" value="Terpenoid synthases"/>
    <property type="match status" value="1"/>
</dbReference>
<dbReference type="GO" id="GO:0043386">
    <property type="term" value="P:mycotoxin biosynthetic process"/>
    <property type="evidence" value="ECO:0007669"/>
    <property type="project" value="UniProtKB-ARBA"/>
</dbReference>
<evidence type="ECO:0000256" key="4">
    <source>
        <dbReference type="RuleBase" id="RU004466"/>
    </source>
</evidence>
<dbReference type="GO" id="GO:0008299">
    <property type="term" value="P:isoprenoid biosynthetic process"/>
    <property type="evidence" value="ECO:0007669"/>
    <property type="project" value="InterPro"/>
</dbReference>
<evidence type="ECO:0000313" key="7">
    <source>
        <dbReference type="Proteomes" id="UP000572817"/>
    </source>
</evidence>
<dbReference type="OrthoDB" id="6921389at2759"/>
<organism evidence="6 7">
    <name type="scientific">Botryosphaeria dothidea</name>
    <dbReference type="NCBI Taxonomy" id="55169"/>
    <lineage>
        <taxon>Eukaryota</taxon>
        <taxon>Fungi</taxon>
        <taxon>Dikarya</taxon>
        <taxon>Ascomycota</taxon>
        <taxon>Pezizomycotina</taxon>
        <taxon>Dothideomycetes</taxon>
        <taxon>Dothideomycetes incertae sedis</taxon>
        <taxon>Botryosphaeriales</taxon>
        <taxon>Botryosphaeriaceae</taxon>
        <taxon>Botryosphaeria</taxon>
    </lineage>
</organism>
<accession>A0A8H4J9N1</accession>
<keyword evidence="1 4" id="KW-0808">Transferase</keyword>
<dbReference type="GO" id="GO:0004659">
    <property type="term" value="F:prenyltransferase activity"/>
    <property type="evidence" value="ECO:0007669"/>
    <property type="project" value="InterPro"/>
</dbReference>
<dbReference type="PANTHER" id="PTHR12001:SF44">
    <property type="entry name" value="GERANYLGERANYL PYROPHOSPHATE SYNTHASE"/>
    <property type="match status" value="1"/>
</dbReference>
<dbReference type="Proteomes" id="UP000572817">
    <property type="component" value="Unassembled WGS sequence"/>
</dbReference>
<evidence type="ECO:0000256" key="2">
    <source>
        <dbReference type="ARBA" id="ARBA00022723"/>
    </source>
</evidence>
<evidence type="ECO:0000313" key="6">
    <source>
        <dbReference type="EMBL" id="KAF4313563.1"/>
    </source>
</evidence>
<feature type="compositionally biased region" description="Low complexity" evidence="5">
    <location>
        <begin position="54"/>
        <end position="64"/>
    </location>
</feature>
<evidence type="ECO:0000256" key="3">
    <source>
        <dbReference type="ARBA" id="ARBA00022842"/>
    </source>
</evidence>
<comment type="caution">
    <text evidence="6">The sequence shown here is derived from an EMBL/GenBank/DDBJ whole genome shotgun (WGS) entry which is preliminary data.</text>
</comment>
<keyword evidence="3" id="KW-0460">Magnesium</keyword>
<dbReference type="SFLD" id="SFLDS00005">
    <property type="entry name" value="Isoprenoid_Synthase_Type_I"/>
    <property type="match status" value="1"/>
</dbReference>
<feature type="region of interest" description="Disordered" evidence="5">
    <location>
        <begin position="1"/>
        <end position="81"/>
    </location>
</feature>
<feature type="compositionally biased region" description="Polar residues" evidence="5">
    <location>
        <begin position="15"/>
        <end position="35"/>
    </location>
</feature>
<evidence type="ECO:0000256" key="5">
    <source>
        <dbReference type="SAM" id="MobiDB-lite"/>
    </source>
</evidence>
<dbReference type="GO" id="GO:0046872">
    <property type="term" value="F:metal ion binding"/>
    <property type="evidence" value="ECO:0007669"/>
    <property type="project" value="UniProtKB-KW"/>
</dbReference>
<dbReference type="InterPro" id="IPR000092">
    <property type="entry name" value="Polyprenyl_synt"/>
</dbReference>
<keyword evidence="7" id="KW-1185">Reference proteome</keyword>
<dbReference type="EMBL" id="WWBZ02000001">
    <property type="protein sequence ID" value="KAF4313563.1"/>
    <property type="molecule type" value="Genomic_DNA"/>
</dbReference>
<dbReference type="Pfam" id="PF00348">
    <property type="entry name" value="polyprenyl_synt"/>
    <property type="match status" value="1"/>
</dbReference>
<reference evidence="6" key="1">
    <citation type="submission" date="2020-04" db="EMBL/GenBank/DDBJ databases">
        <title>Genome Assembly and Annotation of Botryosphaeria dothidea sdau 11-99, a Latent Pathogen of Apple Fruit Ring Rot in China.</title>
        <authorList>
            <person name="Yu C."/>
            <person name="Diao Y."/>
            <person name="Lu Q."/>
            <person name="Zhao J."/>
            <person name="Cui S."/>
            <person name="Peng C."/>
            <person name="He B."/>
            <person name="Liu H."/>
        </authorList>
    </citation>
    <scope>NUCLEOTIDE SEQUENCE [LARGE SCALE GENOMIC DNA]</scope>
    <source>
        <strain evidence="6">Sdau11-99</strain>
    </source>
</reference>
<dbReference type="Gene3D" id="1.10.600.10">
    <property type="entry name" value="Farnesyl Diphosphate Synthase"/>
    <property type="match status" value="1"/>
</dbReference>
<gene>
    <name evidence="6" type="ORF">GTA08_BOTSDO01183</name>
</gene>
<dbReference type="InterPro" id="IPR033749">
    <property type="entry name" value="Polyprenyl_synt_CS"/>
</dbReference>
<dbReference type="InterPro" id="IPR008949">
    <property type="entry name" value="Isoprenoid_synthase_dom_sf"/>
</dbReference>
<name>A0A8H4J9N1_9PEZI</name>
<dbReference type="AlphaFoldDB" id="A0A8H4J9N1"/>
<dbReference type="PROSITE" id="PS00444">
    <property type="entry name" value="POLYPRENYL_SYNTHASE_2"/>
    <property type="match status" value="1"/>
</dbReference>
<protein>
    <submittedName>
        <fullName evidence="6">Polyprenyl synthetase</fullName>
    </submittedName>
</protein>
<proteinExistence type="inferred from homology"/>
<evidence type="ECO:0000256" key="1">
    <source>
        <dbReference type="ARBA" id="ARBA00022679"/>
    </source>
</evidence>
<dbReference type="PROSITE" id="PS00723">
    <property type="entry name" value="POLYPRENYL_SYNTHASE_1"/>
    <property type="match status" value="1"/>
</dbReference>
<sequence>MATMSTYKPHPQGRLSLSNLRSMSIWRQSRDQSSMLPRAMPPAPGIPKGKDASSDASTDTTDSALNDGSRTAELDPQQGREWTKRQEDVLLAPYNYLLQQKGKNIRGQLIQAFNEWLGVPTEKLEGITRVVEMLHTASLLVDDIEDFSTLRRGIPVAHSIYGEAQTINSANYVYFLALQEVLKLDNPDAVRIFGEELVELHRGQGLDLFWRDSFRCPTEAEYVSMVAQKTGGLFRLAIKLMQAESDCKLDLCALADVIGVLFQIRDDYLNLASAQYSDAKGLCEDLTEGKFSFLIIHGIQADTSDYRLLNIVQQRPRDDDVKRYAVSLLRQYGSFEYTERVLETLMERARRMVEEFSEERGVAGQRMTAILNAMRLKSSE</sequence>